<feature type="non-terminal residue" evidence="3">
    <location>
        <position position="1"/>
    </location>
</feature>
<keyword evidence="2" id="KW-0812">Transmembrane</keyword>
<feature type="region of interest" description="Disordered" evidence="1">
    <location>
        <begin position="1"/>
        <end position="78"/>
    </location>
</feature>
<feature type="region of interest" description="Disordered" evidence="1">
    <location>
        <begin position="91"/>
        <end position="117"/>
    </location>
</feature>
<dbReference type="EMBL" id="GEIB01001695">
    <property type="protein sequence ID" value="JAR86648.1"/>
    <property type="molecule type" value="Transcribed_RNA"/>
</dbReference>
<feature type="compositionally biased region" description="Low complexity" evidence="1">
    <location>
        <begin position="1"/>
        <end position="14"/>
    </location>
</feature>
<evidence type="ECO:0000256" key="2">
    <source>
        <dbReference type="SAM" id="Phobius"/>
    </source>
</evidence>
<keyword evidence="2" id="KW-1133">Transmembrane helix</keyword>
<reference evidence="3" key="1">
    <citation type="submission" date="2016-03" db="EMBL/GenBank/DDBJ databases">
        <title>Gut transcriptome analysis on engorged females of Ornithodoros mimon (Acari: Argasidae) and phylogenetic inferences of soft ticks.</title>
        <authorList>
            <person name="Landulfo G.A."/>
            <person name="Giovanni D."/>
            <person name="Carvalho E."/>
            <person name="Junqueira-de-Azevedo I."/>
            <person name="Patane J."/>
            <person name="Mendoca R."/>
            <person name="Barros-Battesti D."/>
        </authorList>
    </citation>
    <scope>NUCLEOTIDE SEQUENCE</scope>
    <source>
        <strain evidence="3">Females</strain>
        <tissue evidence="3">Gut</tissue>
    </source>
</reference>
<feature type="non-terminal residue" evidence="3">
    <location>
        <position position="326"/>
    </location>
</feature>
<keyword evidence="2" id="KW-0472">Membrane</keyword>
<sequence length="326" mass="35159">SPTPVTPANTTTLKKPTKPKYTEVEHQKGKWDRESKKQSAQTSTASPKKQATGDNVTLTVKNSTQAPELNKTSPSPTLNVTEAAISVSTKMTSSAPATNTTSQTVVVPPQQSLSVTPPSVTNLSIVSGTGDEVKVTTLSVVSSSTPMLPPATVGYAETAETLPYWEYTTAPEEMTELPQSTDSQTEVISHETKAPSTTVLPLQITMPKEVLEVQPEDTWRPYSTQLPVKHSDFATDHNIPLTKVTESFPSPSIPPANLTASENSTEGFAEAGRGSASWFGNYRLGQFQIAYVILGVYLFLVAAVFLVFLCANPRESKSRQDEDVVR</sequence>
<dbReference type="AlphaFoldDB" id="A0A147B7A5"/>
<feature type="compositionally biased region" description="Basic and acidic residues" evidence="1">
    <location>
        <begin position="20"/>
        <end position="37"/>
    </location>
</feature>
<protein>
    <submittedName>
        <fullName evidence="3">Uncharacterized protein</fullName>
    </submittedName>
</protein>
<evidence type="ECO:0000313" key="3">
    <source>
        <dbReference type="EMBL" id="JAR86648.1"/>
    </source>
</evidence>
<feature type="compositionally biased region" description="Polar residues" evidence="1">
    <location>
        <begin position="38"/>
        <end position="78"/>
    </location>
</feature>
<name>A0A147B7A5_9ACAR</name>
<organism evidence="3">
    <name type="scientific">Alectorobius mimon</name>
    <dbReference type="NCBI Taxonomy" id="360319"/>
    <lineage>
        <taxon>Eukaryota</taxon>
        <taxon>Metazoa</taxon>
        <taxon>Ecdysozoa</taxon>
        <taxon>Arthropoda</taxon>
        <taxon>Chelicerata</taxon>
        <taxon>Arachnida</taxon>
        <taxon>Acari</taxon>
        <taxon>Parasitiformes</taxon>
        <taxon>Ixodida</taxon>
        <taxon>Ixodoidea</taxon>
        <taxon>Argasidae</taxon>
        <taxon>Ornithodorinae</taxon>
        <taxon>Alectorobius</taxon>
    </lineage>
</organism>
<proteinExistence type="predicted"/>
<evidence type="ECO:0000256" key="1">
    <source>
        <dbReference type="SAM" id="MobiDB-lite"/>
    </source>
</evidence>
<accession>A0A147B7A5</accession>
<feature type="transmembrane region" description="Helical" evidence="2">
    <location>
        <begin position="289"/>
        <end position="311"/>
    </location>
</feature>